<dbReference type="Pfam" id="PF13643">
    <property type="entry name" value="DUF4145"/>
    <property type="match status" value="1"/>
</dbReference>
<keyword evidence="4" id="KW-1185">Reference proteome</keyword>
<dbReference type="InterPro" id="IPR025285">
    <property type="entry name" value="DUF4145"/>
</dbReference>
<dbReference type="Proteomes" id="UP000251942">
    <property type="component" value="Unassembled WGS sequence"/>
</dbReference>
<protein>
    <recommendedName>
        <fullName evidence="1">DUF4145 domain-containing protein</fullName>
    </recommendedName>
</protein>
<proteinExistence type="predicted"/>
<dbReference type="AlphaFoldDB" id="A0A0W0U6U6"/>
<evidence type="ECO:0000313" key="2">
    <source>
        <dbReference type="EMBL" id="KTD03640.1"/>
    </source>
</evidence>
<dbReference type="EMBL" id="LNYB01000014">
    <property type="protein sequence ID" value="KTD03640.1"/>
    <property type="molecule type" value="Genomic_DNA"/>
</dbReference>
<evidence type="ECO:0000313" key="3">
    <source>
        <dbReference type="EMBL" id="SPX59217.1"/>
    </source>
</evidence>
<dbReference type="RefSeq" id="WP_175055121.1">
    <property type="nucleotide sequence ID" value="NZ_CAAAHT010000025.1"/>
</dbReference>
<evidence type="ECO:0000313" key="4">
    <source>
        <dbReference type="Proteomes" id="UP000054698"/>
    </source>
</evidence>
<sequence length="232" mass="26435">METLNKSQGSIIASCPGCGSRSSTFEWKSENKEFGAIENKFEDSYHNRWTMSYRLFKCAGCNRGALGVVRFSGEKYPGNSGSLISFYPITYELLALPPSTPDGIKSEFREAEKCLGNGCYRAAAGLFRSVLDKTLRDNGYKIGKKNLKEQINDAAQDGIITESRKKRAHEEIRVLGNDILHDEWKEIFREDVELTRNYCQRILEDFYDDRTSVEAILLEAKRISKDKIKDMN</sequence>
<feature type="domain" description="DUF4145" evidence="1">
    <location>
        <begin position="109"/>
        <end position="195"/>
    </location>
</feature>
<name>A0A0W0U6U6_9GAMM</name>
<evidence type="ECO:0000259" key="1">
    <source>
        <dbReference type="Pfam" id="PF13643"/>
    </source>
</evidence>
<evidence type="ECO:0000313" key="5">
    <source>
        <dbReference type="Proteomes" id="UP000251942"/>
    </source>
</evidence>
<reference evidence="2 4" key="1">
    <citation type="submission" date="2015-11" db="EMBL/GenBank/DDBJ databases">
        <title>Genomic analysis of 38 Legionella species identifies large and diverse effector repertoires.</title>
        <authorList>
            <person name="Burstein D."/>
            <person name="Amaro F."/>
            <person name="Zusman T."/>
            <person name="Lifshitz Z."/>
            <person name="Cohen O."/>
            <person name="Gilbert J.A."/>
            <person name="Pupko T."/>
            <person name="Shuman H.A."/>
            <person name="Segal G."/>
        </authorList>
    </citation>
    <scope>NUCLEOTIDE SEQUENCE [LARGE SCALE GENOMIC DNA]</scope>
    <source>
        <strain evidence="2 4">WO-44C</strain>
    </source>
</reference>
<dbReference type="EMBL" id="UASS01000001">
    <property type="protein sequence ID" value="SPX59217.1"/>
    <property type="molecule type" value="Genomic_DNA"/>
</dbReference>
<dbReference type="Proteomes" id="UP000054698">
    <property type="component" value="Unassembled WGS sequence"/>
</dbReference>
<accession>A0A0W0U6U6</accession>
<gene>
    <name evidence="2" type="ORF">Lfee_0386</name>
    <name evidence="3" type="ORF">NCTC12022_00037</name>
</gene>
<dbReference type="PATRIC" id="fig|453.4.peg.417"/>
<organism evidence="2 4">
    <name type="scientific">Legionella feeleii</name>
    <dbReference type="NCBI Taxonomy" id="453"/>
    <lineage>
        <taxon>Bacteria</taxon>
        <taxon>Pseudomonadati</taxon>
        <taxon>Pseudomonadota</taxon>
        <taxon>Gammaproteobacteria</taxon>
        <taxon>Legionellales</taxon>
        <taxon>Legionellaceae</taxon>
        <taxon>Legionella</taxon>
    </lineage>
</organism>
<reference evidence="3 5" key="2">
    <citation type="submission" date="2018-06" db="EMBL/GenBank/DDBJ databases">
        <authorList>
            <consortium name="Pathogen Informatics"/>
            <person name="Doyle S."/>
        </authorList>
    </citation>
    <scope>NUCLEOTIDE SEQUENCE [LARGE SCALE GENOMIC DNA]</scope>
    <source>
        <strain evidence="3 5">NCTC12022</strain>
    </source>
</reference>